<sequence>MRRLGFLSGVAAALAVPPLLAAADGANGTLRVGLTGDYKPYSYLAPDGTWSGLDVDIARMLAKERGAELAIVKTSWPSMTADLVRDAFDLAMGGVSRDDRRALAGLLSAPYMVDGKVALVRAADRARYRSLDDLDVPPTRVAVNPGGTNETFVRTHFTRARIDVVPTNLSIPGLVADGKDDVMITDGVEASLAANADARLAVLDPVHPYTRIEKVYFISKAEPELLAFVNERIARWERDGTFAALRTRWVGSNANNPSQRSAASS</sequence>
<evidence type="ECO:0000256" key="1">
    <source>
        <dbReference type="ARBA" id="ARBA00022729"/>
    </source>
</evidence>
<dbReference type="Proteomes" id="UP001317532">
    <property type="component" value="Chromosome"/>
</dbReference>
<dbReference type="PANTHER" id="PTHR35936:SF19">
    <property type="entry name" value="AMINO-ACID-BINDING PROTEIN YXEM-RELATED"/>
    <property type="match status" value="1"/>
</dbReference>
<dbReference type="PANTHER" id="PTHR35936">
    <property type="entry name" value="MEMBRANE-BOUND LYTIC MUREIN TRANSGLYCOSYLASE F"/>
    <property type="match status" value="1"/>
</dbReference>
<dbReference type="InterPro" id="IPR001638">
    <property type="entry name" value="Solute-binding_3/MltF_N"/>
</dbReference>
<protein>
    <submittedName>
        <fullName evidence="4">Cyclohexadienyl dehydratase</fullName>
    </submittedName>
</protein>
<dbReference type="SMART" id="SM00062">
    <property type="entry name" value="PBPb"/>
    <property type="match status" value="1"/>
</dbReference>
<dbReference type="EMBL" id="AP025523">
    <property type="protein sequence ID" value="BDE06740.1"/>
    <property type="molecule type" value="Genomic_DNA"/>
</dbReference>
<evidence type="ECO:0000313" key="4">
    <source>
        <dbReference type="EMBL" id="BDE06740.1"/>
    </source>
</evidence>
<accession>A0AAN1XWL8</accession>
<evidence type="ECO:0000256" key="2">
    <source>
        <dbReference type="SAM" id="SignalP"/>
    </source>
</evidence>
<name>A0AAN1XWL8_UNVUL</name>
<dbReference type="Gene3D" id="3.40.190.10">
    <property type="entry name" value="Periplasmic binding protein-like II"/>
    <property type="match status" value="2"/>
</dbReference>
<feature type="signal peptide" evidence="2">
    <location>
        <begin position="1"/>
        <end position="22"/>
    </location>
</feature>
<dbReference type="RefSeq" id="WP_317994389.1">
    <property type="nucleotide sequence ID" value="NZ_AP025523.1"/>
</dbReference>
<dbReference type="Pfam" id="PF00497">
    <property type="entry name" value="SBP_bac_3"/>
    <property type="match status" value="1"/>
</dbReference>
<reference evidence="4 5" key="1">
    <citation type="journal article" date="2022" name="ISME Commun">
        <title>Vulcanimicrobium alpinus gen. nov. sp. nov., the first cultivated representative of the candidate phylum 'Eremiobacterota', is a metabolically versatile aerobic anoxygenic phototroph.</title>
        <authorList>
            <person name="Yabe S."/>
            <person name="Muto K."/>
            <person name="Abe K."/>
            <person name="Yokota A."/>
            <person name="Staudigel H."/>
            <person name="Tebo B.M."/>
        </authorList>
    </citation>
    <scope>NUCLEOTIDE SEQUENCE [LARGE SCALE GENOMIC DNA]</scope>
    <source>
        <strain evidence="4 5">WC8-2</strain>
    </source>
</reference>
<dbReference type="KEGG" id="vab:WPS_20160"/>
<feature type="chain" id="PRO_5042917072" evidence="2">
    <location>
        <begin position="23"/>
        <end position="265"/>
    </location>
</feature>
<keyword evidence="1 2" id="KW-0732">Signal</keyword>
<feature type="domain" description="Solute-binding protein family 3/N-terminal" evidence="3">
    <location>
        <begin position="29"/>
        <end position="253"/>
    </location>
</feature>
<evidence type="ECO:0000313" key="5">
    <source>
        <dbReference type="Proteomes" id="UP001317532"/>
    </source>
</evidence>
<dbReference type="SUPFAM" id="SSF53850">
    <property type="entry name" value="Periplasmic binding protein-like II"/>
    <property type="match status" value="1"/>
</dbReference>
<proteinExistence type="predicted"/>
<dbReference type="AlphaFoldDB" id="A0AAN1XWL8"/>
<keyword evidence="5" id="KW-1185">Reference proteome</keyword>
<gene>
    <name evidence="4" type="ORF">WPS_20160</name>
</gene>
<evidence type="ECO:0000259" key="3">
    <source>
        <dbReference type="SMART" id="SM00062"/>
    </source>
</evidence>
<organism evidence="4 5">
    <name type="scientific">Vulcanimicrobium alpinum</name>
    <dbReference type="NCBI Taxonomy" id="3016050"/>
    <lineage>
        <taxon>Bacteria</taxon>
        <taxon>Bacillati</taxon>
        <taxon>Vulcanimicrobiota</taxon>
        <taxon>Vulcanimicrobiia</taxon>
        <taxon>Vulcanimicrobiales</taxon>
        <taxon>Vulcanimicrobiaceae</taxon>
        <taxon>Vulcanimicrobium</taxon>
    </lineage>
</organism>